<evidence type="ECO:0000256" key="10">
    <source>
        <dbReference type="ARBA" id="ARBA00022989"/>
    </source>
</evidence>
<keyword evidence="13 14" id="KW-0472">Membrane</keyword>
<comment type="subcellular location">
    <subcellularLocation>
        <location evidence="1">Cell membrane</location>
        <topology evidence="1">Multi-pass membrane protein</topology>
    </subcellularLocation>
</comment>
<dbReference type="InterPro" id="IPR046342">
    <property type="entry name" value="CBS_dom_sf"/>
</dbReference>
<dbReference type="Gene3D" id="3.10.580.10">
    <property type="entry name" value="CBS-domain"/>
    <property type="match status" value="1"/>
</dbReference>
<keyword evidence="12" id="KW-0129">CBS domain</keyword>
<evidence type="ECO:0000256" key="8">
    <source>
        <dbReference type="ARBA" id="ARBA00022801"/>
    </source>
</evidence>
<dbReference type="Pfam" id="PF02163">
    <property type="entry name" value="Peptidase_M50"/>
    <property type="match status" value="2"/>
</dbReference>
<evidence type="ECO:0000256" key="12">
    <source>
        <dbReference type="ARBA" id="ARBA00023122"/>
    </source>
</evidence>
<protein>
    <recommendedName>
        <fullName evidence="14">Zinc metalloprotease</fullName>
    </recommendedName>
</protein>
<keyword evidence="7" id="KW-0677">Repeat</keyword>
<evidence type="ECO:0000256" key="4">
    <source>
        <dbReference type="ARBA" id="ARBA00022670"/>
    </source>
</evidence>
<evidence type="ECO:0000256" key="9">
    <source>
        <dbReference type="ARBA" id="ARBA00022833"/>
    </source>
</evidence>
<organism evidence="16 17">
    <name type="scientific">Paludisphaera mucosa</name>
    <dbReference type="NCBI Taxonomy" id="3030827"/>
    <lineage>
        <taxon>Bacteria</taxon>
        <taxon>Pseudomonadati</taxon>
        <taxon>Planctomycetota</taxon>
        <taxon>Planctomycetia</taxon>
        <taxon>Isosphaerales</taxon>
        <taxon>Isosphaeraceae</taxon>
        <taxon>Paludisphaera</taxon>
    </lineage>
</organism>
<comment type="cofactor">
    <cofactor evidence="14">
        <name>Zn(2+)</name>
        <dbReference type="ChEBI" id="CHEBI:29105"/>
    </cofactor>
    <text evidence="14">Binds 1 zinc ion per subunit.</text>
</comment>
<dbReference type="PANTHER" id="PTHR39188:SF3">
    <property type="entry name" value="STAGE IV SPORULATION PROTEIN FB"/>
    <property type="match status" value="1"/>
</dbReference>
<dbReference type="CDD" id="cd06164">
    <property type="entry name" value="S2P-M50_SpoIVFB_CBS"/>
    <property type="match status" value="1"/>
</dbReference>
<keyword evidence="6 14" id="KW-0479">Metal-binding</keyword>
<comment type="caution">
    <text evidence="16">The sequence shown here is derived from an EMBL/GenBank/DDBJ whole genome shotgun (WGS) entry which is preliminary data.</text>
</comment>
<comment type="similarity">
    <text evidence="2 14">Belongs to the peptidase M50B family.</text>
</comment>
<comment type="caution">
    <text evidence="14">Lacks conserved residue(s) required for the propagation of feature annotation.</text>
</comment>
<evidence type="ECO:0000256" key="13">
    <source>
        <dbReference type="ARBA" id="ARBA00023136"/>
    </source>
</evidence>
<evidence type="ECO:0000256" key="7">
    <source>
        <dbReference type="ARBA" id="ARBA00022737"/>
    </source>
</evidence>
<feature type="transmembrane region" description="Helical" evidence="14">
    <location>
        <begin position="142"/>
        <end position="158"/>
    </location>
</feature>
<evidence type="ECO:0000256" key="5">
    <source>
        <dbReference type="ARBA" id="ARBA00022692"/>
    </source>
</evidence>
<evidence type="ECO:0000256" key="6">
    <source>
        <dbReference type="ARBA" id="ARBA00022723"/>
    </source>
</evidence>
<feature type="transmembrane region" description="Helical" evidence="14">
    <location>
        <begin position="46"/>
        <end position="64"/>
    </location>
</feature>
<evidence type="ECO:0000256" key="14">
    <source>
        <dbReference type="PIRNR" id="PIRNR006404"/>
    </source>
</evidence>
<dbReference type="GO" id="GO:0006508">
    <property type="term" value="P:proteolysis"/>
    <property type="evidence" value="ECO:0007669"/>
    <property type="project" value="UniProtKB-KW"/>
</dbReference>
<accession>A0ABT6F825</accession>
<evidence type="ECO:0000259" key="15">
    <source>
        <dbReference type="Pfam" id="PF02163"/>
    </source>
</evidence>
<name>A0ABT6F825_9BACT</name>
<keyword evidence="5 14" id="KW-0812">Transmembrane</keyword>
<keyword evidence="9 14" id="KW-0862">Zinc</keyword>
<keyword evidence="17" id="KW-1185">Reference proteome</keyword>
<keyword evidence="10 14" id="KW-1133">Transmembrane helix</keyword>
<feature type="transmembrane region" description="Helical" evidence="14">
    <location>
        <begin position="15"/>
        <end position="34"/>
    </location>
</feature>
<feature type="domain" description="Peptidase M50" evidence="15">
    <location>
        <begin position="47"/>
        <end position="120"/>
    </location>
</feature>
<evidence type="ECO:0000256" key="1">
    <source>
        <dbReference type="ARBA" id="ARBA00004651"/>
    </source>
</evidence>
<feature type="transmembrane region" description="Helical" evidence="14">
    <location>
        <begin position="100"/>
        <end position="122"/>
    </location>
</feature>
<reference evidence="16 17" key="1">
    <citation type="submission" date="2023-03" db="EMBL/GenBank/DDBJ databases">
        <title>Paludisphaera mucosa sp. nov. a novel planctomycete from northern fen.</title>
        <authorList>
            <person name="Ivanova A."/>
        </authorList>
    </citation>
    <scope>NUCLEOTIDE SEQUENCE [LARGE SCALE GENOMIC DNA]</scope>
    <source>
        <strain evidence="16 17">Pla2</strain>
    </source>
</reference>
<evidence type="ECO:0000313" key="16">
    <source>
        <dbReference type="EMBL" id="MDG3003735.1"/>
    </source>
</evidence>
<dbReference type="RefSeq" id="WP_277860084.1">
    <property type="nucleotide sequence ID" value="NZ_JARRAG010000001.1"/>
</dbReference>
<gene>
    <name evidence="16" type="ORF">PZE19_08135</name>
</gene>
<dbReference type="PANTHER" id="PTHR39188">
    <property type="entry name" value="MEMBRANE-ASSOCIATED ZINC METALLOPROTEASE M50B"/>
    <property type="match status" value="1"/>
</dbReference>
<dbReference type="InterPro" id="IPR008915">
    <property type="entry name" value="Peptidase_M50"/>
</dbReference>
<dbReference type="SUPFAM" id="SSF54631">
    <property type="entry name" value="CBS-domain pair"/>
    <property type="match status" value="1"/>
</dbReference>
<dbReference type="EMBL" id="JARRAG010000001">
    <property type="protein sequence ID" value="MDG3003735.1"/>
    <property type="molecule type" value="Genomic_DNA"/>
</dbReference>
<sequence>MSWSWKLGRVAGIPIYLHWTFVILIIWLVAAGVMEHQHLWQGAEQGAFVVALFACVVLHELGHALTARRFGVPTSDITLLPIGGVARLQRIPEKPVQELLVALAGPAVNLVIIAVLMGVFGVRFPTASGTDEILREGFWSKLLLVNVFLAAFNMLPAFPMDGGRVLRALLAMRLPYARATRLAASVGQLMAIGFGLFGLGNGAPMLLFIALFVWIGAEAEAVQVAERAALKDVPVRDAMLTDFQILHPEEKLGRAAELLLAGAQQDFPVVDDGGAALVLTRARLMAGLAARGPEAPVREFAEAAAPAVAADGPLVVAVAMLRERAAPCVPVTRDGQMVGLLTLENVGELLMVRAALGKVGDGSVAPAGGERMY</sequence>
<keyword evidence="4 14" id="KW-0645">Protease</keyword>
<evidence type="ECO:0000313" key="17">
    <source>
        <dbReference type="Proteomes" id="UP001216907"/>
    </source>
</evidence>
<dbReference type="GO" id="GO:0008233">
    <property type="term" value="F:peptidase activity"/>
    <property type="evidence" value="ECO:0007669"/>
    <property type="project" value="UniProtKB-KW"/>
</dbReference>
<evidence type="ECO:0000256" key="3">
    <source>
        <dbReference type="ARBA" id="ARBA00022475"/>
    </source>
</evidence>
<dbReference type="InterPro" id="IPR016483">
    <property type="entry name" value="UCP006404_Pept_M50_CBS"/>
</dbReference>
<keyword evidence="3" id="KW-1003">Cell membrane</keyword>
<evidence type="ECO:0000256" key="11">
    <source>
        <dbReference type="ARBA" id="ARBA00023049"/>
    </source>
</evidence>
<proteinExistence type="inferred from homology"/>
<feature type="domain" description="Peptidase M50" evidence="15">
    <location>
        <begin position="137"/>
        <end position="192"/>
    </location>
</feature>
<evidence type="ECO:0000256" key="2">
    <source>
        <dbReference type="ARBA" id="ARBA00007931"/>
    </source>
</evidence>
<dbReference type="PIRSF" id="PIRSF006404">
    <property type="entry name" value="UCP006404_Pept_M50_CBS"/>
    <property type="match status" value="1"/>
</dbReference>
<keyword evidence="11 14" id="KW-0482">Metalloprotease</keyword>
<dbReference type="Proteomes" id="UP001216907">
    <property type="component" value="Unassembled WGS sequence"/>
</dbReference>
<keyword evidence="8 14" id="KW-0378">Hydrolase</keyword>